<evidence type="ECO:0000313" key="1">
    <source>
        <dbReference type="EMBL" id="RAY15043.1"/>
    </source>
</evidence>
<name>A0A365H9T9_9ACTN</name>
<dbReference type="OrthoDB" id="4549134at2"/>
<keyword evidence="2" id="KW-1185">Reference proteome</keyword>
<reference evidence="1 2" key="1">
    <citation type="submission" date="2018-06" db="EMBL/GenBank/DDBJ databases">
        <title>Actinomadura craniellae sp. nov. isolated from marine sponge Craniella sp.</title>
        <authorList>
            <person name="Li L."/>
            <person name="Xu Q.H."/>
            <person name="Lin H.W."/>
            <person name="Lu Y.H."/>
        </authorList>
    </citation>
    <scope>NUCLEOTIDE SEQUENCE [LARGE SCALE GENOMIC DNA]</scope>
    <source>
        <strain evidence="1 2">LHW63021</strain>
    </source>
</reference>
<sequence length="145" mass="16540">MAHFLALVLVDRSVQDPIARAEQVMENFWAPDFFDEETGERRPNVRCDGFVVGGRYDGVIWGKEQHYDLTPDQYRRRYGLDVVRPEDNLRPVSELVPGVIPYAIVTPDGQWSDCAGKPDQAWSDEVGSLLAEHRHRMVVAIDCHC</sequence>
<accession>A0A365H9T9</accession>
<protein>
    <submittedName>
        <fullName evidence="1">Uncharacterized protein</fullName>
    </submittedName>
</protein>
<evidence type="ECO:0000313" key="2">
    <source>
        <dbReference type="Proteomes" id="UP000251891"/>
    </source>
</evidence>
<gene>
    <name evidence="1" type="ORF">DPM19_09875</name>
</gene>
<dbReference type="RefSeq" id="WP_111865288.1">
    <property type="nucleotide sequence ID" value="NZ_QLYX01000004.1"/>
</dbReference>
<dbReference type="Proteomes" id="UP000251891">
    <property type="component" value="Unassembled WGS sequence"/>
</dbReference>
<organism evidence="1 2">
    <name type="scientific">Actinomadura craniellae</name>
    <dbReference type="NCBI Taxonomy" id="2231787"/>
    <lineage>
        <taxon>Bacteria</taxon>
        <taxon>Bacillati</taxon>
        <taxon>Actinomycetota</taxon>
        <taxon>Actinomycetes</taxon>
        <taxon>Streptosporangiales</taxon>
        <taxon>Thermomonosporaceae</taxon>
        <taxon>Actinomadura</taxon>
    </lineage>
</organism>
<proteinExistence type="predicted"/>
<comment type="caution">
    <text evidence="1">The sequence shown here is derived from an EMBL/GenBank/DDBJ whole genome shotgun (WGS) entry which is preliminary data.</text>
</comment>
<dbReference type="AlphaFoldDB" id="A0A365H9T9"/>
<dbReference type="EMBL" id="QLYX01000004">
    <property type="protein sequence ID" value="RAY15043.1"/>
    <property type="molecule type" value="Genomic_DNA"/>
</dbReference>